<proteinExistence type="predicted"/>
<dbReference type="EMBL" id="CP013235">
    <property type="protein sequence ID" value="AMP12071.1"/>
    <property type="molecule type" value="Genomic_DNA"/>
</dbReference>
<reference evidence="1 2" key="1">
    <citation type="submission" date="2015-11" db="EMBL/GenBank/DDBJ databases">
        <title>Exploring the genomic traits of fungus-feeding bacterial genus Collimonas.</title>
        <authorList>
            <person name="Song C."/>
            <person name="Schmidt R."/>
            <person name="de Jager V."/>
            <person name="Krzyzanowska D."/>
            <person name="Jongedijk E."/>
            <person name="Cankar K."/>
            <person name="Beekwilder J."/>
            <person name="van Veen A."/>
            <person name="de Boer W."/>
            <person name="van Veen J.A."/>
            <person name="Garbeva P."/>
        </authorList>
    </citation>
    <scope>NUCLEOTIDE SEQUENCE [LARGE SCALE GENOMIC DNA]</scope>
    <source>
        <strain evidence="1 2">Ter282</strain>
    </source>
</reference>
<evidence type="ECO:0000313" key="1">
    <source>
        <dbReference type="EMBL" id="AMP12071.1"/>
    </source>
</evidence>
<gene>
    <name evidence="1" type="ORF">CAter282_4411</name>
</gene>
<protein>
    <submittedName>
        <fullName evidence="1">Uncharacterized protein</fullName>
    </submittedName>
</protein>
<sequence length="58" mass="6337">MPVLEVEVRTCYRIAPKSSGATGVDAQVVGQARIVAQLAVQAERRHRRPCERLPQPAA</sequence>
<dbReference type="Proteomes" id="UP000071778">
    <property type="component" value="Chromosome"/>
</dbReference>
<organism evidence="1 2">
    <name type="scientific">Collimonas arenae</name>
    <dbReference type="NCBI Taxonomy" id="279058"/>
    <lineage>
        <taxon>Bacteria</taxon>
        <taxon>Pseudomonadati</taxon>
        <taxon>Pseudomonadota</taxon>
        <taxon>Betaproteobacteria</taxon>
        <taxon>Burkholderiales</taxon>
        <taxon>Oxalobacteraceae</taxon>
        <taxon>Collimonas</taxon>
    </lineage>
</organism>
<dbReference type="PATRIC" id="fig|279058.17.peg.4753"/>
<accession>A0A127QPS8</accession>
<dbReference type="AlphaFoldDB" id="A0A127QPS8"/>
<keyword evidence="2" id="KW-1185">Reference proteome</keyword>
<name>A0A127QPS8_9BURK</name>
<evidence type="ECO:0000313" key="2">
    <source>
        <dbReference type="Proteomes" id="UP000071778"/>
    </source>
</evidence>